<dbReference type="EMBL" id="VUJU01007793">
    <property type="protein sequence ID" value="KAF0740338.1"/>
    <property type="molecule type" value="Genomic_DNA"/>
</dbReference>
<evidence type="ECO:0000313" key="2">
    <source>
        <dbReference type="EMBL" id="KAF0740338.1"/>
    </source>
</evidence>
<keyword evidence="3" id="KW-1185">Reference proteome</keyword>
<dbReference type="Proteomes" id="UP000478052">
    <property type="component" value="Unassembled WGS sequence"/>
</dbReference>
<sequence length="172" mass="20193">MIRICKNRTWFPNSNWRKRESYSFRFWWKRAYVNQETGFLAETLHARLITLNLNHVANDLMITTNETSHYSRLNNALLDIVVQMGCDHLNRIKDYLIRVETVIVIQTLHCLLPNKHKVVTIEVRETASVLQNSERSDECIDFTMMCVFFIFVSVTTFWSSKSAPILKSGPCF</sequence>
<feature type="transmembrane region" description="Helical" evidence="1">
    <location>
        <begin position="139"/>
        <end position="158"/>
    </location>
</feature>
<organism evidence="2 3">
    <name type="scientific">Aphis craccivora</name>
    <name type="common">Cowpea aphid</name>
    <dbReference type="NCBI Taxonomy" id="307492"/>
    <lineage>
        <taxon>Eukaryota</taxon>
        <taxon>Metazoa</taxon>
        <taxon>Ecdysozoa</taxon>
        <taxon>Arthropoda</taxon>
        <taxon>Hexapoda</taxon>
        <taxon>Insecta</taxon>
        <taxon>Pterygota</taxon>
        <taxon>Neoptera</taxon>
        <taxon>Paraneoptera</taxon>
        <taxon>Hemiptera</taxon>
        <taxon>Sternorrhyncha</taxon>
        <taxon>Aphidomorpha</taxon>
        <taxon>Aphidoidea</taxon>
        <taxon>Aphididae</taxon>
        <taxon>Aphidini</taxon>
        <taxon>Aphis</taxon>
        <taxon>Aphis</taxon>
    </lineage>
</organism>
<evidence type="ECO:0000256" key="1">
    <source>
        <dbReference type="SAM" id="Phobius"/>
    </source>
</evidence>
<keyword evidence="1" id="KW-0472">Membrane</keyword>
<evidence type="ECO:0000313" key="3">
    <source>
        <dbReference type="Proteomes" id="UP000478052"/>
    </source>
</evidence>
<comment type="caution">
    <text evidence="2">The sequence shown here is derived from an EMBL/GenBank/DDBJ whole genome shotgun (WGS) entry which is preliminary data.</text>
</comment>
<gene>
    <name evidence="2" type="ORF">FWK35_00011066</name>
</gene>
<dbReference type="AlphaFoldDB" id="A0A6G0XJJ7"/>
<keyword evidence="1" id="KW-0812">Transmembrane</keyword>
<accession>A0A6G0XJJ7</accession>
<reference evidence="2 3" key="1">
    <citation type="submission" date="2019-08" db="EMBL/GenBank/DDBJ databases">
        <title>Whole genome of Aphis craccivora.</title>
        <authorList>
            <person name="Voronova N.V."/>
            <person name="Shulinski R.S."/>
            <person name="Bandarenka Y.V."/>
            <person name="Zhorov D.G."/>
            <person name="Warner D."/>
        </authorList>
    </citation>
    <scope>NUCLEOTIDE SEQUENCE [LARGE SCALE GENOMIC DNA]</scope>
    <source>
        <strain evidence="2">180601</strain>
        <tissue evidence="2">Whole Body</tissue>
    </source>
</reference>
<keyword evidence="1" id="KW-1133">Transmembrane helix</keyword>
<proteinExistence type="predicted"/>
<name>A0A6G0XJJ7_APHCR</name>
<protein>
    <submittedName>
        <fullName evidence="2">Uncharacterized protein</fullName>
    </submittedName>
</protein>